<dbReference type="Proteomes" id="UP001470230">
    <property type="component" value="Unassembled WGS sequence"/>
</dbReference>
<evidence type="ECO:0000256" key="1">
    <source>
        <dbReference type="PROSITE-ProRule" id="PRU00176"/>
    </source>
</evidence>
<dbReference type="EMBL" id="JAPFFF010000006">
    <property type="protein sequence ID" value="KAK8888280.1"/>
    <property type="molecule type" value="Genomic_DNA"/>
</dbReference>
<organism evidence="4 5">
    <name type="scientific">Tritrichomonas musculus</name>
    <dbReference type="NCBI Taxonomy" id="1915356"/>
    <lineage>
        <taxon>Eukaryota</taxon>
        <taxon>Metamonada</taxon>
        <taxon>Parabasalia</taxon>
        <taxon>Tritrichomonadida</taxon>
        <taxon>Tritrichomonadidae</taxon>
        <taxon>Tritrichomonas</taxon>
    </lineage>
</organism>
<dbReference type="CDD" id="cd00590">
    <property type="entry name" value="RRM_SF"/>
    <property type="match status" value="1"/>
</dbReference>
<evidence type="ECO:0000313" key="5">
    <source>
        <dbReference type="Proteomes" id="UP001470230"/>
    </source>
</evidence>
<evidence type="ECO:0000313" key="4">
    <source>
        <dbReference type="EMBL" id="KAK8888280.1"/>
    </source>
</evidence>
<name>A0ABR2KAZ3_9EUKA</name>
<gene>
    <name evidence="4" type="ORF">M9Y10_039346</name>
</gene>
<dbReference type="InterPro" id="IPR000210">
    <property type="entry name" value="BTB/POZ_dom"/>
</dbReference>
<dbReference type="PROSITE" id="PS50102">
    <property type="entry name" value="RRM"/>
    <property type="match status" value="1"/>
</dbReference>
<dbReference type="InterPro" id="IPR012677">
    <property type="entry name" value="Nucleotide-bd_a/b_plait_sf"/>
</dbReference>
<dbReference type="SUPFAM" id="SSF54695">
    <property type="entry name" value="POZ domain"/>
    <property type="match status" value="1"/>
</dbReference>
<evidence type="ECO:0000259" key="3">
    <source>
        <dbReference type="PROSITE" id="PS50102"/>
    </source>
</evidence>
<dbReference type="Pfam" id="PF00651">
    <property type="entry name" value="BTB"/>
    <property type="match status" value="1"/>
</dbReference>
<feature type="region of interest" description="Disordered" evidence="2">
    <location>
        <begin position="402"/>
        <end position="445"/>
    </location>
</feature>
<feature type="compositionally biased region" description="Low complexity" evidence="2">
    <location>
        <begin position="410"/>
        <end position="428"/>
    </location>
</feature>
<proteinExistence type="predicted"/>
<evidence type="ECO:0000256" key="2">
    <source>
        <dbReference type="SAM" id="MobiDB-lite"/>
    </source>
</evidence>
<accession>A0ABR2KAZ3</accession>
<dbReference type="SUPFAM" id="SSF54928">
    <property type="entry name" value="RNA-binding domain, RBD"/>
    <property type="match status" value="1"/>
</dbReference>
<sequence>MTAPLIVTNLPPGISIEEIKKAFQPYGPIHVIFQCMDHYLNINYSLNSAYVYFEEKRSIEFFLEDYVDVVINGYFTDIQSVEDSPLPKSTAVIYGITQGITKSDLYYALRLDKHSEISIQKPGSPQNDGYAFVTFQYPKYCSSFLMSHTEVTIGSCQMAIKPYPQPQIPPKQQHTAIVSCAPSSFIKLRGLKKFQDFTIHTPSKDYFLSSQVLAASSQIIHDLTDSFPPVLSFTIMSDKGNYDEIFDALYGAPLEINQDNCLFILEVASLLLIPDLITVAGSVAYEFLTLDNFKKQLLQLIDKKINYDYIIDFLGAHLTEINQLMQRNEDILIDLPSEALKKLAHHPSIQTLKIEDATGIFKNVLVVGTISKSDISHVYNSKLDVNSNRELLLDYLESKKATTSIPSNENSQRQTNPQQNNQENAPPQGTEASNETSIGHAPNLSFDTFFSDSDIFDYD</sequence>
<dbReference type="Pfam" id="PF00076">
    <property type="entry name" value="RRM_1"/>
    <property type="match status" value="1"/>
</dbReference>
<dbReference type="InterPro" id="IPR035979">
    <property type="entry name" value="RBD_domain_sf"/>
</dbReference>
<keyword evidence="5" id="KW-1185">Reference proteome</keyword>
<comment type="caution">
    <text evidence="4">The sequence shown here is derived from an EMBL/GenBank/DDBJ whole genome shotgun (WGS) entry which is preliminary data.</text>
</comment>
<dbReference type="Gene3D" id="3.30.70.330">
    <property type="match status" value="1"/>
</dbReference>
<dbReference type="SMART" id="SM00360">
    <property type="entry name" value="RRM"/>
    <property type="match status" value="2"/>
</dbReference>
<protein>
    <recommendedName>
        <fullName evidence="3">RRM domain-containing protein</fullName>
    </recommendedName>
</protein>
<feature type="domain" description="RRM" evidence="3">
    <location>
        <begin position="3"/>
        <end position="73"/>
    </location>
</feature>
<keyword evidence="1" id="KW-0694">RNA-binding</keyword>
<dbReference type="Gene3D" id="3.30.710.10">
    <property type="entry name" value="Potassium Channel Kv1.1, Chain A"/>
    <property type="match status" value="1"/>
</dbReference>
<reference evidence="4 5" key="1">
    <citation type="submission" date="2024-04" db="EMBL/GenBank/DDBJ databases">
        <title>Tritrichomonas musculus Genome.</title>
        <authorList>
            <person name="Alves-Ferreira E."/>
            <person name="Grigg M."/>
            <person name="Lorenzi H."/>
            <person name="Galac M."/>
        </authorList>
    </citation>
    <scope>NUCLEOTIDE SEQUENCE [LARGE SCALE GENOMIC DNA]</scope>
    <source>
        <strain evidence="4 5">EAF2021</strain>
    </source>
</reference>
<dbReference type="InterPro" id="IPR011333">
    <property type="entry name" value="SKP1/BTB/POZ_sf"/>
</dbReference>
<dbReference type="InterPro" id="IPR000504">
    <property type="entry name" value="RRM_dom"/>
</dbReference>